<dbReference type="EMBL" id="CP092868">
    <property type="protein sequence ID" value="UYV69390.1"/>
    <property type="molecule type" value="Genomic_DNA"/>
</dbReference>
<organism evidence="1 2">
    <name type="scientific">Cordylochernes scorpioides</name>
    <dbReference type="NCBI Taxonomy" id="51811"/>
    <lineage>
        <taxon>Eukaryota</taxon>
        <taxon>Metazoa</taxon>
        <taxon>Ecdysozoa</taxon>
        <taxon>Arthropoda</taxon>
        <taxon>Chelicerata</taxon>
        <taxon>Arachnida</taxon>
        <taxon>Pseudoscorpiones</taxon>
        <taxon>Cheliferoidea</taxon>
        <taxon>Chernetidae</taxon>
        <taxon>Cordylochernes</taxon>
    </lineage>
</organism>
<accession>A0ABY6KQL3</accession>
<protein>
    <submittedName>
        <fullName evidence="1">Uncharacterized protein</fullName>
    </submittedName>
</protein>
<sequence length="307" mass="34483">MREEVLHIFKLATNKKPRHDPPCVAQVFEKKKKESNGFLVSQSGDATCDGLFSASEGSRTLKLTKASKPVAHCHFPVWLTAPRHWRALNHRLAYRFQVAASYSVLGAASNTLQATVTCLREEGRGGDDPLWRQFVVHVTRGWVCDVTVTRQQQRLPVHEDLPALQLRRGAPVRFVGIPCRLTHTGETCAGKAQIARSRLLTNGSRWKFAPSPGAGIYHVAFVASPAWSTFFDPGFTSRGHSFRHRSSPWEVHIYVELCRLTHCVPNLLYGARSYILPQVTLEADFELCCERRSLGVTAVRRLPTFQL</sequence>
<gene>
    <name evidence="1" type="ORF">LAZ67_6003416</name>
</gene>
<proteinExistence type="predicted"/>
<evidence type="ECO:0000313" key="2">
    <source>
        <dbReference type="Proteomes" id="UP001235939"/>
    </source>
</evidence>
<dbReference type="PANTHER" id="PTHR22255">
    <property type="entry name" value="LP06548P"/>
    <property type="match status" value="1"/>
</dbReference>
<keyword evidence="2" id="KW-1185">Reference proteome</keyword>
<dbReference type="Proteomes" id="UP001235939">
    <property type="component" value="Chromosome 06"/>
</dbReference>
<reference evidence="1 2" key="1">
    <citation type="submission" date="2022-01" db="EMBL/GenBank/DDBJ databases">
        <title>A chromosomal length assembly of Cordylochernes scorpioides.</title>
        <authorList>
            <person name="Zeh D."/>
            <person name="Zeh J."/>
        </authorList>
    </citation>
    <scope>NUCLEOTIDE SEQUENCE [LARGE SCALE GENOMIC DNA]</scope>
    <source>
        <strain evidence="1">IN4F17</strain>
        <tissue evidence="1">Whole Body</tissue>
    </source>
</reference>
<name>A0ABY6KQL3_9ARAC</name>
<evidence type="ECO:0000313" key="1">
    <source>
        <dbReference type="EMBL" id="UYV69390.1"/>
    </source>
</evidence>
<dbReference type="PANTHER" id="PTHR22255:SF9">
    <property type="entry name" value="LP06548P"/>
    <property type="match status" value="1"/>
</dbReference>